<dbReference type="EMBL" id="JBHSPF010000030">
    <property type="protein sequence ID" value="MFC5628739.1"/>
    <property type="molecule type" value="Genomic_DNA"/>
</dbReference>
<dbReference type="Gene3D" id="3.30.428.10">
    <property type="entry name" value="HIT-like"/>
    <property type="match status" value="2"/>
</dbReference>
<evidence type="ECO:0000313" key="2">
    <source>
        <dbReference type="Proteomes" id="UP001596143"/>
    </source>
</evidence>
<comment type="caution">
    <text evidence="1">The sequence shown here is derived from an EMBL/GenBank/DDBJ whole genome shotgun (WGS) entry which is preliminary data.</text>
</comment>
<proteinExistence type="predicted"/>
<organism evidence="1 2">
    <name type="scientific">Aliibacillus thermotolerans</name>
    <dbReference type="NCBI Taxonomy" id="1834418"/>
    <lineage>
        <taxon>Bacteria</taxon>
        <taxon>Bacillati</taxon>
        <taxon>Bacillota</taxon>
        <taxon>Bacilli</taxon>
        <taxon>Bacillales</taxon>
        <taxon>Bacillaceae</taxon>
        <taxon>Aliibacillus</taxon>
    </lineage>
</organism>
<dbReference type="SUPFAM" id="SSF54197">
    <property type="entry name" value="HIT-like"/>
    <property type="match status" value="1"/>
</dbReference>
<sequence length="338" mass="38773">MSKRISFQKKEEWFQFYSANGEKVNRKTEIRIDPLTKESSRIVFDPGTKFTVPDYTEEAKETSGKNCPFCPDNIMTMTPEFSKEVVSEGRVQVGEAILFPNLFPYSKYNGVVVFSKEHYVRLEAFTKEMITNAFQACQTFLQQVKKVEKEGVYTSINWNYLPYSGGSILHPHMHVLVSETPTNFQRTIITHTKRYQEETGADYFNELYHAEKDGERWIGEHGNVGWFHAFSPKSHNDFQFIFKDKTSLDGITEGDWEDFAKGLQAIFATLTEQGMASFNMVMHISGDEALPITGRFIPRLTIGGLGTSDINFFQSLHQESLSYKIPEEVAALARKHFQ</sequence>
<accession>A0ABW0U7K2</accession>
<keyword evidence="2" id="KW-1185">Reference proteome</keyword>
<reference evidence="2" key="1">
    <citation type="journal article" date="2019" name="Int. J. Syst. Evol. Microbiol.">
        <title>The Global Catalogue of Microorganisms (GCM) 10K type strain sequencing project: providing services to taxonomists for standard genome sequencing and annotation.</title>
        <authorList>
            <consortium name="The Broad Institute Genomics Platform"/>
            <consortium name="The Broad Institute Genome Sequencing Center for Infectious Disease"/>
            <person name="Wu L."/>
            <person name="Ma J."/>
        </authorList>
    </citation>
    <scope>NUCLEOTIDE SEQUENCE [LARGE SCALE GENOMIC DNA]</scope>
    <source>
        <strain evidence="2">CGMCC 1.15790</strain>
    </source>
</reference>
<dbReference type="Proteomes" id="UP001596143">
    <property type="component" value="Unassembled WGS sequence"/>
</dbReference>
<protein>
    <submittedName>
        <fullName evidence="1">HIT domain-containing protein</fullName>
    </submittedName>
</protein>
<name>A0ABW0U7K2_9BACI</name>
<dbReference type="InterPro" id="IPR036265">
    <property type="entry name" value="HIT-like_sf"/>
</dbReference>
<dbReference type="RefSeq" id="WP_270895312.1">
    <property type="nucleotide sequence ID" value="NZ_JBHSPF010000030.1"/>
</dbReference>
<evidence type="ECO:0000313" key="1">
    <source>
        <dbReference type="EMBL" id="MFC5628739.1"/>
    </source>
</evidence>
<gene>
    <name evidence="1" type="ORF">ACFPTR_07500</name>
</gene>